<name>A0A1V9FQZ6_9BACT</name>
<reference evidence="2" key="1">
    <citation type="submission" date="2016-04" db="EMBL/GenBank/DDBJ databases">
        <authorList>
            <person name="Chen L."/>
            <person name="Zhuang W."/>
            <person name="Wang G."/>
        </authorList>
    </citation>
    <scope>NUCLEOTIDE SEQUENCE [LARGE SCALE GENOMIC DNA]</scope>
    <source>
        <strain evidence="2">208</strain>
    </source>
</reference>
<accession>A0A1V9FQZ6</accession>
<dbReference type="Pfam" id="PF19781">
    <property type="entry name" value="DUF6266"/>
    <property type="match status" value="1"/>
</dbReference>
<organism evidence="1 2">
    <name type="scientific">Niastella populi</name>
    <dbReference type="NCBI Taxonomy" id="550983"/>
    <lineage>
        <taxon>Bacteria</taxon>
        <taxon>Pseudomonadati</taxon>
        <taxon>Bacteroidota</taxon>
        <taxon>Chitinophagia</taxon>
        <taxon>Chitinophagales</taxon>
        <taxon>Chitinophagaceae</taxon>
        <taxon>Niastella</taxon>
    </lineage>
</organism>
<dbReference type="AlphaFoldDB" id="A0A1V9FQZ6"/>
<dbReference type="InterPro" id="IPR046233">
    <property type="entry name" value="DUF6266"/>
</dbReference>
<comment type="caution">
    <text evidence="1">The sequence shown here is derived from an EMBL/GenBank/DDBJ whole genome shotgun (WGS) entry which is preliminary data.</text>
</comment>
<proteinExistence type="predicted"/>
<protein>
    <submittedName>
        <fullName evidence="1">Uncharacterized protein</fullName>
    </submittedName>
</protein>
<dbReference type="OrthoDB" id="821958at2"/>
<evidence type="ECO:0000313" key="1">
    <source>
        <dbReference type="EMBL" id="OQP60752.1"/>
    </source>
</evidence>
<sequence length="211" mass="23634">MATYFDGINGSFKGKVGTVIGSSWKGIPYMKSLYHKRTIPPHEMEQQNRNKFGMAHRWLQPVIEFVRAGYKGYSSTVEGFLAAKSCILKNAFVVDGKNMVIDPALVQVSFGDLPLPANITAVKTAPDELQILWDAVDKRYEEAYDQIMMLAYDIENGEANYNITGQFKYSGSDTLHIRSAIPERTYHIYAAFVAADRSRQSASVYLGTINN</sequence>
<dbReference type="EMBL" id="LWBP01000145">
    <property type="protein sequence ID" value="OQP60752.1"/>
    <property type="molecule type" value="Genomic_DNA"/>
</dbReference>
<evidence type="ECO:0000313" key="2">
    <source>
        <dbReference type="Proteomes" id="UP000192276"/>
    </source>
</evidence>
<dbReference type="Proteomes" id="UP000192276">
    <property type="component" value="Unassembled WGS sequence"/>
</dbReference>
<keyword evidence="2" id="KW-1185">Reference proteome</keyword>
<gene>
    <name evidence="1" type="ORF">A4R26_19270</name>
</gene>
<dbReference type="RefSeq" id="WP_081164209.1">
    <property type="nucleotide sequence ID" value="NZ_LWBP01000145.1"/>
</dbReference>